<dbReference type="Pfam" id="PF02110">
    <property type="entry name" value="HK"/>
    <property type="match status" value="1"/>
</dbReference>
<dbReference type="AlphaFoldDB" id="A0A1W1XVC7"/>
<dbReference type="STRING" id="1121001.SAMN02745857_03040"/>
<dbReference type="GO" id="GO:0005524">
    <property type="term" value="F:ATP binding"/>
    <property type="evidence" value="ECO:0007669"/>
    <property type="project" value="UniProtKB-UniRule"/>
</dbReference>
<organism evidence="12 13">
    <name type="scientific">Andreprevotia lacus DSM 23236</name>
    <dbReference type="NCBI Taxonomy" id="1121001"/>
    <lineage>
        <taxon>Bacteria</taxon>
        <taxon>Pseudomonadati</taxon>
        <taxon>Pseudomonadota</taxon>
        <taxon>Betaproteobacteria</taxon>
        <taxon>Neisseriales</taxon>
        <taxon>Chitinibacteraceae</taxon>
        <taxon>Andreprevotia</taxon>
    </lineage>
</organism>
<dbReference type="CDD" id="cd01170">
    <property type="entry name" value="THZ_kinase"/>
    <property type="match status" value="1"/>
</dbReference>
<feature type="binding site" evidence="11">
    <location>
        <position position="203"/>
    </location>
    <ligand>
        <name>substrate</name>
    </ligand>
</feature>
<dbReference type="UniPathway" id="UPA00060">
    <property type="reaction ID" value="UER00139"/>
</dbReference>
<dbReference type="PIRSF" id="PIRSF000513">
    <property type="entry name" value="Thz_kinase"/>
    <property type="match status" value="1"/>
</dbReference>
<keyword evidence="8 11" id="KW-0067">ATP-binding</keyword>
<feature type="binding site" evidence="11">
    <location>
        <position position="175"/>
    </location>
    <ligand>
        <name>ATP</name>
        <dbReference type="ChEBI" id="CHEBI:30616"/>
    </ligand>
</feature>
<comment type="cofactor">
    <cofactor evidence="2 11">
        <name>Mg(2+)</name>
        <dbReference type="ChEBI" id="CHEBI:18420"/>
    </cofactor>
</comment>
<keyword evidence="9 11" id="KW-0460">Magnesium</keyword>
<evidence type="ECO:0000256" key="5">
    <source>
        <dbReference type="ARBA" id="ARBA00022723"/>
    </source>
</evidence>
<evidence type="ECO:0000313" key="13">
    <source>
        <dbReference type="Proteomes" id="UP000192761"/>
    </source>
</evidence>
<name>A0A1W1XVC7_9NEIS</name>
<evidence type="ECO:0000256" key="4">
    <source>
        <dbReference type="ARBA" id="ARBA00022679"/>
    </source>
</evidence>
<dbReference type="InterPro" id="IPR000417">
    <property type="entry name" value="Hyethyz_kinase"/>
</dbReference>
<keyword evidence="4 11" id="KW-0808">Transferase</keyword>
<feature type="binding site" evidence="11">
    <location>
        <position position="129"/>
    </location>
    <ligand>
        <name>ATP</name>
        <dbReference type="ChEBI" id="CHEBI:30616"/>
    </ligand>
</feature>
<evidence type="ECO:0000256" key="1">
    <source>
        <dbReference type="ARBA" id="ARBA00001771"/>
    </source>
</evidence>
<proteinExistence type="inferred from homology"/>
<dbReference type="GO" id="GO:0004417">
    <property type="term" value="F:hydroxyethylthiazole kinase activity"/>
    <property type="evidence" value="ECO:0007669"/>
    <property type="project" value="UniProtKB-UniRule"/>
</dbReference>
<keyword evidence="10 11" id="KW-0784">Thiamine biosynthesis</keyword>
<accession>A0A1W1XVC7</accession>
<dbReference type="SUPFAM" id="SSF53613">
    <property type="entry name" value="Ribokinase-like"/>
    <property type="match status" value="1"/>
</dbReference>
<dbReference type="GO" id="GO:0000287">
    <property type="term" value="F:magnesium ion binding"/>
    <property type="evidence" value="ECO:0007669"/>
    <property type="project" value="UniProtKB-UniRule"/>
</dbReference>
<dbReference type="EMBL" id="FWXD01000019">
    <property type="protein sequence ID" value="SMC27940.1"/>
    <property type="molecule type" value="Genomic_DNA"/>
</dbReference>
<dbReference type="EC" id="2.7.1.50" evidence="11"/>
<dbReference type="OrthoDB" id="8909021at2"/>
<keyword evidence="6 11" id="KW-0547">Nucleotide-binding</keyword>
<evidence type="ECO:0000256" key="7">
    <source>
        <dbReference type="ARBA" id="ARBA00022777"/>
    </source>
</evidence>
<comment type="similarity">
    <text evidence="11">Belongs to the Thz kinase family.</text>
</comment>
<evidence type="ECO:0000256" key="10">
    <source>
        <dbReference type="ARBA" id="ARBA00022977"/>
    </source>
</evidence>
<sequence length="281" mass="29031">MSATTPTEQAIDLVWQDIYAVRSRAPLVHNITNYVVMNISANALLAAGASPVMAHAPEEVADLARIAGALVVNIGTLSSHWVAAMQTAIEAAHMARTPIVLDPVGAGATPFRDATLVTLLDTAPPTVIRGNASEIMAVAGFDANTRGVDSTTASHDAIEAASQLAARTGSVVCVSGEIDYVIDAAGRVAELANGDEWLTRMTGTGCSASALIGAFCAVQGDPWRATVSAMSLVAIAGEIAGGKVRERGQGVGSLQATWLDALQLLTRDQLAAFLRVEGFPQ</sequence>
<protein>
    <recommendedName>
        <fullName evidence="11">Hydroxyethylthiazole kinase</fullName>
        <ecNumber evidence="11">2.7.1.50</ecNumber>
    </recommendedName>
    <alternativeName>
        <fullName evidence="11">4-methyl-5-beta-hydroxyethylthiazole kinase</fullName>
        <shortName evidence="11">TH kinase</shortName>
        <shortName evidence="11">Thz kinase</shortName>
    </alternativeName>
</protein>
<dbReference type="RefSeq" id="WP_084091717.1">
    <property type="nucleotide sequence ID" value="NZ_FWXD01000019.1"/>
</dbReference>
<comment type="pathway">
    <text evidence="3 11">Cofactor biosynthesis; thiamine diphosphate biosynthesis; 4-methyl-5-(2-phosphoethyl)-thiazole from 5-(2-hydroxyethyl)-4-methylthiazole: step 1/1.</text>
</comment>
<keyword evidence="13" id="KW-1185">Reference proteome</keyword>
<dbReference type="Proteomes" id="UP000192761">
    <property type="component" value="Unassembled WGS sequence"/>
</dbReference>
<dbReference type="GO" id="GO:0009229">
    <property type="term" value="P:thiamine diphosphate biosynthetic process"/>
    <property type="evidence" value="ECO:0007669"/>
    <property type="project" value="UniProtKB-UniRule"/>
</dbReference>
<comment type="catalytic activity">
    <reaction evidence="1 11">
        <text>5-(2-hydroxyethyl)-4-methylthiazole + ATP = 4-methyl-5-(2-phosphooxyethyl)-thiazole + ADP + H(+)</text>
        <dbReference type="Rhea" id="RHEA:24212"/>
        <dbReference type="ChEBI" id="CHEBI:15378"/>
        <dbReference type="ChEBI" id="CHEBI:17957"/>
        <dbReference type="ChEBI" id="CHEBI:30616"/>
        <dbReference type="ChEBI" id="CHEBI:58296"/>
        <dbReference type="ChEBI" id="CHEBI:456216"/>
        <dbReference type="EC" id="2.7.1.50"/>
    </reaction>
</comment>
<dbReference type="InterPro" id="IPR029056">
    <property type="entry name" value="Ribokinase-like"/>
</dbReference>
<keyword evidence="7 11" id="KW-0418">Kinase</keyword>
<gene>
    <name evidence="11" type="primary">thiM</name>
    <name evidence="12" type="ORF">SAMN02745857_03040</name>
</gene>
<evidence type="ECO:0000256" key="8">
    <source>
        <dbReference type="ARBA" id="ARBA00022840"/>
    </source>
</evidence>
<evidence type="ECO:0000256" key="6">
    <source>
        <dbReference type="ARBA" id="ARBA00022741"/>
    </source>
</evidence>
<dbReference type="NCBIfam" id="NF006830">
    <property type="entry name" value="PRK09355.1"/>
    <property type="match status" value="1"/>
</dbReference>
<feature type="binding site" evidence="11">
    <location>
        <position position="53"/>
    </location>
    <ligand>
        <name>substrate</name>
    </ligand>
</feature>
<evidence type="ECO:0000256" key="3">
    <source>
        <dbReference type="ARBA" id="ARBA00004868"/>
    </source>
</evidence>
<evidence type="ECO:0000256" key="11">
    <source>
        <dbReference type="HAMAP-Rule" id="MF_00228"/>
    </source>
</evidence>
<dbReference type="NCBIfam" id="TIGR00694">
    <property type="entry name" value="thiM"/>
    <property type="match status" value="1"/>
</dbReference>
<comment type="function">
    <text evidence="11">Catalyzes the phosphorylation of the hydroxyl group of 4-methyl-5-beta-hydroxyethylthiazole (THZ).</text>
</comment>
<reference evidence="12 13" key="1">
    <citation type="submission" date="2017-04" db="EMBL/GenBank/DDBJ databases">
        <authorList>
            <person name="Afonso C.L."/>
            <person name="Miller P.J."/>
            <person name="Scott M.A."/>
            <person name="Spackman E."/>
            <person name="Goraichik I."/>
            <person name="Dimitrov K.M."/>
            <person name="Suarez D.L."/>
            <person name="Swayne D.E."/>
        </authorList>
    </citation>
    <scope>NUCLEOTIDE SEQUENCE [LARGE SCALE GENOMIC DNA]</scope>
    <source>
        <strain evidence="12 13">DSM 23236</strain>
    </source>
</reference>
<dbReference type="PRINTS" id="PR01099">
    <property type="entry name" value="HYETHTZKNASE"/>
</dbReference>
<dbReference type="Gene3D" id="3.40.1190.20">
    <property type="match status" value="1"/>
</dbReference>
<evidence type="ECO:0000256" key="2">
    <source>
        <dbReference type="ARBA" id="ARBA00001946"/>
    </source>
</evidence>
<dbReference type="GO" id="GO:0009228">
    <property type="term" value="P:thiamine biosynthetic process"/>
    <property type="evidence" value="ECO:0007669"/>
    <property type="project" value="UniProtKB-KW"/>
</dbReference>
<dbReference type="HAMAP" id="MF_00228">
    <property type="entry name" value="Thz_kinase"/>
    <property type="match status" value="1"/>
</dbReference>
<evidence type="ECO:0000256" key="9">
    <source>
        <dbReference type="ARBA" id="ARBA00022842"/>
    </source>
</evidence>
<keyword evidence="5 11" id="KW-0479">Metal-binding</keyword>
<evidence type="ECO:0000313" key="12">
    <source>
        <dbReference type="EMBL" id="SMC27940.1"/>
    </source>
</evidence>